<name>A0A0L0SDB7_ALLM3</name>
<sequence>MLATVTHLMASHDVVALLISNNALPNLVHVELLETEGTVLVESLPATLRSIPASLMHPHLVESLSRLPNLLGVEGMRVGCTGISGVINPVPLLPPIDVLRLDYHAGSALVVDPRVAVYELLEVVRWAVGRGVDFQTLTIDEGDIERDAQEFVDKPFSVDIRIMPGVDETI</sequence>
<dbReference type="VEuPathDB" id="FungiDB:AMAG_05914"/>
<reference evidence="1 2" key="1">
    <citation type="submission" date="2009-11" db="EMBL/GenBank/DDBJ databases">
        <title>Annotation of Allomyces macrogynus ATCC 38327.</title>
        <authorList>
            <consortium name="The Broad Institute Genome Sequencing Platform"/>
            <person name="Russ C."/>
            <person name="Cuomo C."/>
            <person name="Burger G."/>
            <person name="Gray M.W."/>
            <person name="Holland P.W.H."/>
            <person name="King N."/>
            <person name="Lang F.B.F."/>
            <person name="Roger A.J."/>
            <person name="Ruiz-Trillo I."/>
            <person name="Young S.K."/>
            <person name="Zeng Q."/>
            <person name="Gargeya S."/>
            <person name="Fitzgerald M."/>
            <person name="Haas B."/>
            <person name="Abouelleil A."/>
            <person name="Alvarado L."/>
            <person name="Arachchi H.M."/>
            <person name="Berlin A."/>
            <person name="Chapman S.B."/>
            <person name="Gearin G."/>
            <person name="Goldberg J."/>
            <person name="Griggs A."/>
            <person name="Gujja S."/>
            <person name="Hansen M."/>
            <person name="Heiman D."/>
            <person name="Howarth C."/>
            <person name="Larimer J."/>
            <person name="Lui A."/>
            <person name="MacDonald P.J.P."/>
            <person name="McCowen C."/>
            <person name="Montmayeur A."/>
            <person name="Murphy C."/>
            <person name="Neiman D."/>
            <person name="Pearson M."/>
            <person name="Priest M."/>
            <person name="Roberts A."/>
            <person name="Saif S."/>
            <person name="Shea T."/>
            <person name="Sisk P."/>
            <person name="Stolte C."/>
            <person name="Sykes S."/>
            <person name="Wortman J."/>
            <person name="Nusbaum C."/>
            <person name="Birren B."/>
        </authorList>
    </citation>
    <scope>NUCLEOTIDE SEQUENCE [LARGE SCALE GENOMIC DNA]</scope>
    <source>
        <strain evidence="1 2">ATCC 38327</strain>
    </source>
</reference>
<keyword evidence="2" id="KW-1185">Reference proteome</keyword>
<organism evidence="1 2">
    <name type="scientific">Allomyces macrogynus (strain ATCC 38327)</name>
    <name type="common">Allomyces javanicus var. macrogynus</name>
    <dbReference type="NCBI Taxonomy" id="578462"/>
    <lineage>
        <taxon>Eukaryota</taxon>
        <taxon>Fungi</taxon>
        <taxon>Fungi incertae sedis</taxon>
        <taxon>Blastocladiomycota</taxon>
        <taxon>Blastocladiomycetes</taxon>
        <taxon>Blastocladiales</taxon>
        <taxon>Blastocladiaceae</taxon>
        <taxon>Allomyces</taxon>
    </lineage>
</organism>
<dbReference type="EMBL" id="GG745336">
    <property type="protein sequence ID" value="KNE60533.1"/>
    <property type="molecule type" value="Genomic_DNA"/>
</dbReference>
<dbReference type="OrthoDB" id="10397619at2759"/>
<proteinExistence type="predicted"/>
<accession>A0A0L0SDB7</accession>
<evidence type="ECO:0000313" key="1">
    <source>
        <dbReference type="EMBL" id="KNE60533.1"/>
    </source>
</evidence>
<evidence type="ECO:0000313" key="2">
    <source>
        <dbReference type="Proteomes" id="UP000054350"/>
    </source>
</evidence>
<protein>
    <submittedName>
        <fullName evidence="1">Uncharacterized protein</fullName>
    </submittedName>
</protein>
<dbReference type="AlphaFoldDB" id="A0A0L0SDB7"/>
<reference evidence="2" key="2">
    <citation type="submission" date="2009-11" db="EMBL/GenBank/DDBJ databases">
        <title>The Genome Sequence of Allomyces macrogynus strain ATCC 38327.</title>
        <authorList>
            <consortium name="The Broad Institute Genome Sequencing Platform"/>
            <person name="Russ C."/>
            <person name="Cuomo C."/>
            <person name="Shea T."/>
            <person name="Young S.K."/>
            <person name="Zeng Q."/>
            <person name="Koehrsen M."/>
            <person name="Haas B."/>
            <person name="Borodovsky M."/>
            <person name="Guigo R."/>
            <person name="Alvarado L."/>
            <person name="Berlin A."/>
            <person name="Borenstein D."/>
            <person name="Chen Z."/>
            <person name="Engels R."/>
            <person name="Freedman E."/>
            <person name="Gellesch M."/>
            <person name="Goldberg J."/>
            <person name="Griggs A."/>
            <person name="Gujja S."/>
            <person name="Heiman D."/>
            <person name="Hepburn T."/>
            <person name="Howarth C."/>
            <person name="Jen D."/>
            <person name="Larson L."/>
            <person name="Lewis B."/>
            <person name="Mehta T."/>
            <person name="Park D."/>
            <person name="Pearson M."/>
            <person name="Roberts A."/>
            <person name="Saif S."/>
            <person name="Shenoy N."/>
            <person name="Sisk P."/>
            <person name="Stolte C."/>
            <person name="Sykes S."/>
            <person name="Walk T."/>
            <person name="White J."/>
            <person name="Yandava C."/>
            <person name="Burger G."/>
            <person name="Gray M.W."/>
            <person name="Holland P.W.H."/>
            <person name="King N."/>
            <person name="Lang F.B.F."/>
            <person name="Roger A.J."/>
            <person name="Ruiz-Trillo I."/>
            <person name="Lander E."/>
            <person name="Nusbaum C."/>
        </authorList>
    </citation>
    <scope>NUCLEOTIDE SEQUENCE [LARGE SCALE GENOMIC DNA]</scope>
    <source>
        <strain evidence="2">ATCC 38327</strain>
    </source>
</reference>
<gene>
    <name evidence="1" type="ORF">AMAG_05914</name>
</gene>
<dbReference type="Proteomes" id="UP000054350">
    <property type="component" value="Unassembled WGS sequence"/>
</dbReference>